<name>A0A1G2N007_9BACT</name>
<sequence>MKNLWENHPIATKHHIGLIDASNDPYSLRRATIPHTPELQKRVRAWRDGAREPFPARDMEYHKAAFGDFREEDNCITYFPASWAEYTIMRDKSAREALPPQEQFRFLAVCGVVETTDRHYALSLRSKNVATHKDVWHVSAAGSVELSTVTDSRGVIFQFFQELHEELGVLPCDIVTVKQLGLCDHLYGESPSIEVCMCAKIELDSHELLERSKTARDSWEGKIHTFPIDTVHAMLSLDSKDSFNPAGVATLILALGL</sequence>
<organism evidence="1 2">
    <name type="scientific">Candidatus Taylorbacteria bacterium RIFCSPHIGHO2_12_FULL_45_16</name>
    <dbReference type="NCBI Taxonomy" id="1802315"/>
    <lineage>
        <taxon>Bacteria</taxon>
        <taxon>Candidatus Tayloriibacteriota</taxon>
    </lineage>
</organism>
<proteinExistence type="predicted"/>
<protein>
    <recommendedName>
        <fullName evidence="3">Nudix hydrolase domain-containing protein</fullName>
    </recommendedName>
</protein>
<evidence type="ECO:0000313" key="1">
    <source>
        <dbReference type="EMBL" id="OHA29476.1"/>
    </source>
</evidence>
<comment type="caution">
    <text evidence="1">The sequence shown here is derived from an EMBL/GenBank/DDBJ whole genome shotgun (WGS) entry which is preliminary data.</text>
</comment>
<evidence type="ECO:0000313" key="2">
    <source>
        <dbReference type="Proteomes" id="UP000178089"/>
    </source>
</evidence>
<dbReference type="EMBL" id="MHRT01000004">
    <property type="protein sequence ID" value="OHA29476.1"/>
    <property type="molecule type" value="Genomic_DNA"/>
</dbReference>
<accession>A0A1G2N007</accession>
<gene>
    <name evidence="1" type="ORF">A3F51_00360</name>
</gene>
<evidence type="ECO:0008006" key="3">
    <source>
        <dbReference type="Google" id="ProtNLM"/>
    </source>
</evidence>
<dbReference type="Proteomes" id="UP000178089">
    <property type="component" value="Unassembled WGS sequence"/>
</dbReference>
<dbReference type="AlphaFoldDB" id="A0A1G2N007"/>
<reference evidence="1 2" key="1">
    <citation type="journal article" date="2016" name="Nat. Commun.">
        <title>Thousands of microbial genomes shed light on interconnected biogeochemical processes in an aquifer system.</title>
        <authorList>
            <person name="Anantharaman K."/>
            <person name="Brown C.T."/>
            <person name="Hug L.A."/>
            <person name="Sharon I."/>
            <person name="Castelle C.J."/>
            <person name="Probst A.J."/>
            <person name="Thomas B.C."/>
            <person name="Singh A."/>
            <person name="Wilkins M.J."/>
            <person name="Karaoz U."/>
            <person name="Brodie E.L."/>
            <person name="Williams K.H."/>
            <person name="Hubbard S.S."/>
            <person name="Banfield J.F."/>
        </authorList>
    </citation>
    <scope>NUCLEOTIDE SEQUENCE [LARGE SCALE GENOMIC DNA]</scope>
</reference>